<dbReference type="EMBL" id="JAGSPM010000008">
    <property type="protein sequence ID" value="MBR7747613.1"/>
    <property type="molecule type" value="Genomic_DNA"/>
</dbReference>
<feature type="modified residue" description="4-aspartylphosphate" evidence="3">
    <location>
        <position position="215"/>
    </location>
</feature>
<feature type="domain" description="Response regulatory" evidence="4">
    <location>
        <begin position="162"/>
        <end position="282"/>
    </location>
</feature>
<organism evidence="5 6">
    <name type="scientific">Undibacterium baiyunense</name>
    <dbReference type="NCBI Taxonomy" id="2828731"/>
    <lineage>
        <taxon>Bacteria</taxon>
        <taxon>Pseudomonadati</taxon>
        <taxon>Pseudomonadota</taxon>
        <taxon>Betaproteobacteria</taxon>
        <taxon>Burkholderiales</taxon>
        <taxon>Oxalobacteraceae</taxon>
        <taxon>Undibacterium</taxon>
    </lineage>
</organism>
<comment type="caution">
    <text evidence="5">The sequence shown here is derived from an EMBL/GenBank/DDBJ whole genome shotgun (WGS) entry which is preliminary data.</text>
</comment>
<evidence type="ECO:0000256" key="2">
    <source>
        <dbReference type="ARBA" id="ARBA00023012"/>
    </source>
</evidence>
<dbReference type="Pfam" id="PF00072">
    <property type="entry name" value="Response_reg"/>
    <property type="match status" value="1"/>
</dbReference>
<dbReference type="SUPFAM" id="SSF52172">
    <property type="entry name" value="CheY-like"/>
    <property type="match status" value="1"/>
</dbReference>
<name>A0A941DEY1_9BURK</name>
<dbReference type="InterPro" id="IPR001789">
    <property type="entry name" value="Sig_transdc_resp-reg_receiver"/>
</dbReference>
<dbReference type="Gene3D" id="3.40.50.2300">
    <property type="match status" value="1"/>
</dbReference>
<proteinExistence type="predicted"/>
<dbReference type="InterPro" id="IPR011006">
    <property type="entry name" value="CheY-like_superfamily"/>
</dbReference>
<keyword evidence="1 3" id="KW-0597">Phosphoprotein</keyword>
<gene>
    <name evidence="5" type="ORF">KDM92_13570</name>
</gene>
<keyword evidence="6" id="KW-1185">Reference proteome</keyword>
<dbReference type="PANTHER" id="PTHR44591">
    <property type="entry name" value="STRESS RESPONSE REGULATOR PROTEIN 1"/>
    <property type="match status" value="1"/>
</dbReference>
<dbReference type="CDD" id="cd17574">
    <property type="entry name" value="REC_OmpR"/>
    <property type="match status" value="1"/>
</dbReference>
<evidence type="ECO:0000256" key="3">
    <source>
        <dbReference type="PROSITE-ProRule" id="PRU00169"/>
    </source>
</evidence>
<keyword evidence="2" id="KW-0902">Two-component regulatory system</keyword>
<dbReference type="Proteomes" id="UP000680158">
    <property type="component" value="Unassembled WGS sequence"/>
</dbReference>
<dbReference type="AlphaFoldDB" id="A0A941DEY1"/>
<dbReference type="PROSITE" id="PS50110">
    <property type="entry name" value="RESPONSE_REGULATORY"/>
    <property type="match status" value="1"/>
</dbReference>
<evidence type="ECO:0000313" key="6">
    <source>
        <dbReference type="Proteomes" id="UP000680158"/>
    </source>
</evidence>
<reference evidence="5 6" key="1">
    <citation type="submission" date="2021-04" db="EMBL/GenBank/DDBJ databases">
        <title>novel species isolated from subtropical streams in China.</title>
        <authorList>
            <person name="Lu H."/>
        </authorList>
    </citation>
    <scope>NUCLEOTIDE SEQUENCE [LARGE SCALE GENOMIC DNA]</scope>
    <source>
        <strain evidence="5 6">BYS107W</strain>
    </source>
</reference>
<evidence type="ECO:0000313" key="5">
    <source>
        <dbReference type="EMBL" id="MBR7747613.1"/>
    </source>
</evidence>
<dbReference type="PANTHER" id="PTHR44591:SF14">
    <property type="entry name" value="PROTEIN PILG"/>
    <property type="match status" value="1"/>
</dbReference>
<dbReference type="RefSeq" id="WP_212685002.1">
    <property type="nucleotide sequence ID" value="NZ_JAGSPM010000008.1"/>
</dbReference>
<protein>
    <submittedName>
        <fullName evidence="5">Response regulator</fullName>
    </submittedName>
</protein>
<dbReference type="InterPro" id="IPR050595">
    <property type="entry name" value="Bact_response_regulator"/>
</dbReference>
<accession>A0A941DEY1</accession>
<dbReference type="GO" id="GO:0000160">
    <property type="term" value="P:phosphorelay signal transduction system"/>
    <property type="evidence" value="ECO:0007669"/>
    <property type="project" value="UniProtKB-KW"/>
</dbReference>
<evidence type="ECO:0000259" key="4">
    <source>
        <dbReference type="PROSITE" id="PS50110"/>
    </source>
</evidence>
<evidence type="ECO:0000256" key="1">
    <source>
        <dbReference type="ARBA" id="ARBA00022553"/>
    </source>
</evidence>
<dbReference type="SMART" id="SM00448">
    <property type="entry name" value="REC"/>
    <property type="match status" value="1"/>
</dbReference>
<sequence>MNQSTSMATASPTSRRFVLEMRGFTNAEKSMLTSTFRLTSRREMSYVEASEGDGRADIYLINADNPEALADLARRDIGVPNAHSPAVVIGRTPVETPWPFVSKPIHWMRLFENLDQEMQRALQQRSARVVANEHWDGATLRRSSDQKTPVAAVVVEAPARETVLVVDDSATVRAFMRIKLSPFQFDVDFAETGEQAVEKAAAKADIKPYNCIFLDIMMPGIDGYEVCKRIKANAKTKSSAVVMLTSKSSIIDKLRANWSGCDAFLSKPVAEDDLLATIAKFLPSARDSVKD</sequence>